<evidence type="ECO:0000259" key="1">
    <source>
        <dbReference type="Pfam" id="PF00535"/>
    </source>
</evidence>
<reference evidence="2" key="1">
    <citation type="submission" date="2024-05" db="EMBL/GenBank/DDBJ databases">
        <title>Planctomycetes of the genus Singulisphaera possess chitinolytic capabilities.</title>
        <authorList>
            <person name="Ivanova A."/>
        </authorList>
    </citation>
    <scope>NUCLEOTIDE SEQUENCE</scope>
    <source>
        <strain evidence="2">Ch08T</strain>
    </source>
</reference>
<dbReference type="AlphaFoldDB" id="A0AAU7CKF2"/>
<gene>
    <name evidence="2" type="ORF">V5E97_08155</name>
</gene>
<name>A0AAU7CKF2_9BACT</name>
<dbReference type="InterPro" id="IPR029044">
    <property type="entry name" value="Nucleotide-diphossugar_trans"/>
</dbReference>
<dbReference type="PANTHER" id="PTHR48090">
    <property type="entry name" value="UNDECAPRENYL-PHOSPHATE 4-DEOXY-4-FORMAMIDO-L-ARABINOSE TRANSFERASE-RELATED"/>
    <property type="match status" value="1"/>
</dbReference>
<sequence>MHNHKKIVVVMPAYNAEATLVRTYQEIDRELVDEVILVDDDSRDQTVAIARQLGLHVLVHPKNRGYGGNQKTCYGEALRLGADIVVMVHPDYQYTPLLIPAMVSMISSGVYDCVIGSRILGGQARSGGMPLYKYYANRLLTVAQNLLMGSKLSEFHTGYRAFSRQVLEQLPLEENSDDFVFDNQMLAQVIASEFRIGEISCPTRYFAEASSIGLRRSVTYGFGVLETALRYRLHRWGVRHDRLFDANGRRLAPSRGPDVPGDILESSESH</sequence>
<evidence type="ECO:0000313" key="2">
    <source>
        <dbReference type="EMBL" id="XBH05992.1"/>
    </source>
</evidence>
<organism evidence="2">
    <name type="scientific">Singulisphaera sp. Ch08</name>
    <dbReference type="NCBI Taxonomy" id="3120278"/>
    <lineage>
        <taxon>Bacteria</taxon>
        <taxon>Pseudomonadati</taxon>
        <taxon>Planctomycetota</taxon>
        <taxon>Planctomycetia</taxon>
        <taxon>Isosphaerales</taxon>
        <taxon>Isosphaeraceae</taxon>
        <taxon>Singulisphaera</taxon>
    </lineage>
</organism>
<dbReference type="Pfam" id="PF00535">
    <property type="entry name" value="Glycos_transf_2"/>
    <property type="match status" value="1"/>
</dbReference>
<proteinExistence type="predicted"/>
<dbReference type="CDD" id="cd04179">
    <property type="entry name" value="DPM_DPG-synthase_like"/>
    <property type="match status" value="1"/>
</dbReference>
<protein>
    <submittedName>
        <fullName evidence="2">Glycosyltransferase family 2 protein</fullName>
    </submittedName>
</protein>
<dbReference type="Gene3D" id="3.90.550.10">
    <property type="entry name" value="Spore Coat Polysaccharide Biosynthesis Protein SpsA, Chain A"/>
    <property type="match status" value="1"/>
</dbReference>
<dbReference type="InterPro" id="IPR050256">
    <property type="entry name" value="Glycosyltransferase_2"/>
</dbReference>
<dbReference type="PANTHER" id="PTHR48090:SF7">
    <property type="entry name" value="RFBJ PROTEIN"/>
    <property type="match status" value="1"/>
</dbReference>
<feature type="domain" description="Glycosyltransferase 2-like" evidence="1">
    <location>
        <begin position="9"/>
        <end position="170"/>
    </location>
</feature>
<dbReference type="EMBL" id="CP155447">
    <property type="protein sequence ID" value="XBH05992.1"/>
    <property type="molecule type" value="Genomic_DNA"/>
</dbReference>
<dbReference type="SUPFAM" id="SSF53448">
    <property type="entry name" value="Nucleotide-diphospho-sugar transferases"/>
    <property type="match status" value="1"/>
</dbReference>
<dbReference type="InterPro" id="IPR001173">
    <property type="entry name" value="Glyco_trans_2-like"/>
</dbReference>
<dbReference type="RefSeq" id="WP_406698843.1">
    <property type="nucleotide sequence ID" value="NZ_CP155447.1"/>
</dbReference>
<accession>A0AAU7CKF2</accession>